<feature type="transmembrane region" description="Helical" evidence="5">
    <location>
        <begin position="330"/>
        <end position="354"/>
    </location>
</feature>
<dbReference type="InterPro" id="IPR052524">
    <property type="entry name" value="MFS_Cyanate_Porter"/>
</dbReference>
<reference evidence="7 8" key="1">
    <citation type="submission" date="2020-08" db="EMBL/GenBank/DDBJ databases">
        <title>Sequencing the genomes of 1000 actinobacteria strains.</title>
        <authorList>
            <person name="Klenk H.-P."/>
        </authorList>
    </citation>
    <scope>NUCLEOTIDE SEQUENCE [LARGE SCALE GENOMIC DNA]</scope>
    <source>
        <strain evidence="7 8">DSM 27099</strain>
    </source>
</reference>
<feature type="transmembrane region" description="Helical" evidence="5">
    <location>
        <begin position="12"/>
        <end position="34"/>
    </location>
</feature>
<keyword evidence="4 5" id="KW-0472">Membrane</keyword>
<evidence type="ECO:0000256" key="1">
    <source>
        <dbReference type="ARBA" id="ARBA00004651"/>
    </source>
</evidence>
<dbReference type="InterPro" id="IPR036259">
    <property type="entry name" value="MFS_trans_sf"/>
</dbReference>
<dbReference type="GO" id="GO:0022857">
    <property type="term" value="F:transmembrane transporter activity"/>
    <property type="evidence" value="ECO:0007669"/>
    <property type="project" value="InterPro"/>
</dbReference>
<sequence length="437" mass="45443">MTSSARSMASRGIPWLVISGVLVAALSLRGPIVAPTPVLRDIERDLGIGSASVGLLTTAPVLMFALLTPVAAVMIRRSGAERALLLSLSGVLVGTVIRALPGFGWMLTGMVVIGAAITLGNVVIPVIIRRDVPGSRVGIITAAYVATLNAGSLLTSLLTAPLADIVGWSWALLLWGVITIVGLFLWGIYLREISARGDISGERYSGSLPSEATNQGIDPATVTGPLPVMTKSRSVFRNPTAWLLLATFSCQTTIYYAFSTWLPSITSDELGLSRVGAGALSSLFQGMGILGAFVVPLLGRFAPRWVPASVICVCWLLLTGGMLALPELTWLWLIFGAIAHSGGFVVIFTVLVAVSRSDTEAAGMSAFVQGGGYAVGALGAPLVGALHEATGNWAAGELLLVVLAALYAFALLAALLSAARRGRAHGRTSFSSAKGHR</sequence>
<feature type="transmembrane region" description="Helical" evidence="5">
    <location>
        <begin position="83"/>
        <end position="100"/>
    </location>
</feature>
<gene>
    <name evidence="7" type="ORF">FHX49_002394</name>
</gene>
<feature type="transmembrane region" description="Helical" evidence="5">
    <location>
        <begin position="241"/>
        <end position="258"/>
    </location>
</feature>
<evidence type="ECO:0000313" key="7">
    <source>
        <dbReference type="EMBL" id="MBB2976808.1"/>
    </source>
</evidence>
<feature type="transmembrane region" description="Helical" evidence="5">
    <location>
        <begin position="168"/>
        <end position="190"/>
    </location>
</feature>
<evidence type="ECO:0000256" key="3">
    <source>
        <dbReference type="ARBA" id="ARBA00022989"/>
    </source>
</evidence>
<proteinExistence type="predicted"/>
<dbReference type="PROSITE" id="PS50850">
    <property type="entry name" value="MFS"/>
    <property type="match status" value="1"/>
</dbReference>
<dbReference type="AlphaFoldDB" id="A0A7W4YN27"/>
<organism evidence="7 8">
    <name type="scientific">Microbacterium endophyticum</name>
    <dbReference type="NCBI Taxonomy" id="1526412"/>
    <lineage>
        <taxon>Bacteria</taxon>
        <taxon>Bacillati</taxon>
        <taxon>Actinomycetota</taxon>
        <taxon>Actinomycetes</taxon>
        <taxon>Micrococcales</taxon>
        <taxon>Microbacteriaceae</taxon>
        <taxon>Microbacterium</taxon>
    </lineage>
</organism>
<keyword evidence="8" id="KW-1185">Reference proteome</keyword>
<keyword evidence="2 5" id="KW-0812">Transmembrane</keyword>
<accession>A0A7W4YN27</accession>
<feature type="transmembrane region" description="Helical" evidence="5">
    <location>
        <begin position="278"/>
        <end position="298"/>
    </location>
</feature>
<feature type="transmembrane region" description="Helical" evidence="5">
    <location>
        <begin position="305"/>
        <end position="324"/>
    </location>
</feature>
<dbReference type="PANTHER" id="PTHR23523">
    <property type="match status" value="1"/>
</dbReference>
<evidence type="ECO:0000256" key="5">
    <source>
        <dbReference type="SAM" id="Phobius"/>
    </source>
</evidence>
<dbReference type="EMBL" id="JACHWQ010000008">
    <property type="protein sequence ID" value="MBB2976808.1"/>
    <property type="molecule type" value="Genomic_DNA"/>
</dbReference>
<dbReference type="Proteomes" id="UP000529310">
    <property type="component" value="Unassembled WGS sequence"/>
</dbReference>
<evidence type="ECO:0000259" key="6">
    <source>
        <dbReference type="PROSITE" id="PS50850"/>
    </source>
</evidence>
<dbReference type="InterPro" id="IPR020846">
    <property type="entry name" value="MFS_dom"/>
</dbReference>
<keyword evidence="3 5" id="KW-1133">Transmembrane helix</keyword>
<feature type="transmembrane region" description="Helical" evidence="5">
    <location>
        <begin position="398"/>
        <end position="419"/>
    </location>
</feature>
<feature type="transmembrane region" description="Helical" evidence="5">
    <location>
        <begin position="366"/>
        <end position="386"/>
    </location>
</feature>
<dbReference type="Pfam" id="PF07690">
    <property type="entry name" value="MFS_1"/>
    <property type="match status" value="1"/>
</dbReference>
<comment type="caution">
    <text evidence="7">The sequence shown here is derived from an EMBL/GenBank/DDBJ whole genome shotgun (WGS) entry which is preliminary data.</text>
</comment>
<evidence type="ECO:0000256" key="4">
    <source>
        <dbReference type="ARBA" id="ARBA00023136"/>
    </source>
</evidence>
<dbReference type="PANTHER" id="PTHR23523:SF2">
    <property type="entry name" value="2-NITROIMIDAZOLE TRANSPORTER"/>
    <property type="match status" value="1"/>
</dbReference>
<protein>
    <submittedName>
        <fullName evidence="7">CP family cyanate transporter-like MFS transporter</fullName>
    </submittedName>
</protein>
<feature type="transmembrane region" description="Helical" evidence="5">
    <location>
        <begin position="46"/>
        <end position="71"/>
    </location>
</feature>
<evidence type="ECO:0000313" key="8">
    <source>
        <dbReference type="Proteomes" id="UP000529310"/>
    </source>
</evidence>
<dbReference type="GO" id="GO:0005886">
    <property type="term" value="C:plasma membrane"/>
    <property type="evidence" value="ECO:0007669"/>
    <property type="project" value="UniProtKB-SubCell"/>
</dbReference>
<dbReference type="Gene3D" id="1.20.1250.20">
    <property type="entry name" value="MFS general substrate transporter like domains"/>
    <property type="match status" value="2"/>
</dbReference>
<name>A0A7W4YN27_9MICO</name>
<feature type="transmembrane region" description="Helical" evidence="5">
    <location>
        <begin position="106"/>
        <end position="128"/>
    </location>
</feature>
<dbReference type="InterPro" id="IPR011701">
    <property type="entry name" value="MFS"/>
</dbReference>
<evidence type="ECO:0000256" key="2">
    <source>
        <dbReference type="ARBA" id="ARBA00022692"/>
    </source>
</evidence>
<feature type="domain" description="Major facilitator superfamily (MFS) profile" evidence="6">
    <location>
        <begin position="13"/>
        <end position="422"/>
    </location>
</feature>
<dbReference type="SUPFAM" id="SSF103473">
    <property type="entry name" value="MFS general substrate transporter"/>
    <property type="match status" value="1"/>
</dbReference>
<comment type="subcellular location">
    <subcellularLocation>
        <location evidence="1">Cell membrane</location>
        <topology evidence="1">Multi-pass membrane protein</topology>
    </subcellularLocation>
</comment>
<dbReference type="RefSeq" id="WP_165138433.1">
    <property type="nucleotide sequence ID" value="NZ_CP049255.1"/>
</dbReference>
<feature type="transmembrane region" description="Helical" evidence="5">
    <location>
        <begin position="140"/>
        <end position="162"/>
    </location>
</feature>